<dbReference type="Gene3D" id="3.30.70.270">
    <property type="match status" value="1"/>
</dbReference>
<comment type="caution">
    <text evidence="7">The sequence shown here is derived from an EMBL/GenBank/DDBJ whole genome shotgun (WGS) entry which is preliminary data.</text>
</comment>
<dbReference type="SMART" id="SM00267">
    <property type="entry name" value="GGDEF"/>
    <property type="match status" value="1"/>
</dbReference>
<dbReference type="InterPro" id="IPR028082">
    <property type="entry name" value="Peripla_BP_I"/>
</dbReference>
<gene>
    <name evidence="7" type="ORF">B5M42_03715</name>
</gene>
<dbReference type="OrthoDB" id="9759607at2"/>
<dbReference type="SUPFAM" id="SSF53822">
    <property type="entry name" value="Periplasmic binding protein-like I"/>
    <property type="match status" value="1"/>
</dbReference>
<evidence type="ECO:0000256" key="2">
    <source>
        <dbReference type="ARBA" id="ARBA00023125"/>
    </source>
</evidence>
<reference evidence="7 8" key="1">
    <citation type="submission" date="2017-03" db="EMBL/GenBank/DDBJ databases">
        <title>Isolation of Levoglucosan Utilizing Bacteria.</title>
        <authorList>
            <person name="Arya A.S."/>
        </authorList>
    </citation>
    <scope>NUCLEOTIDE SEQUENCE [LARGE SCALE GENOMIC DNA]</scope>
    <source>
        <strain evidence="7 8">MEC069</strain>
    </source>
</reference>
<dbReference type="InterPro" id="IPR046335">
    <property type="entry name" value="LacI/GalR-like_sensor"/>
</dbReference>
<feature type="domain" description="PAC" evidence="5">
    <location>
        <begin position="520"/>
        <end position="572"/>
    </location>
</feature>
<evidence type="ECO:0000256" key="3">
    <source>
        <dbReference type="ARBA" id="ARBA00023163"/>
    </source>
</evidence>
<dbReference type="CDD" id="cd06267">
    <property type="entry name" value="PBP1_LacI_sugar_binding-like"/>
    <property type="match status" value="1"/>
</dbReference>
<dbReference type="Pfam" id="PF00990">
    <property type="entry name" value="GGDEF"/>
    <property type="match status" value="1"/>
</dbReference>
<dbReference type="Pfam" id="PF13377">
    <property type="entry name" value="Peripla_BP_3"/>
    <property type="match status" value="1"/>
</dbReference>
<evidence type="ECO:0000259" key="5">
    <source>
        <dbReference type="PROSITE" id="PS50113"/>
    </source>
</evidence>
<evidence type="ECO:0000259" key="4">
    <source>
        <dbReference type="PROSITE" id="PS50112"/>
    </source>
</evidence>
<name>A0A4Y8Q8N7_9BACL</name>
<keyword evidence="2" id="KW-0238">DNA-binding</keyword>
<dbReference type="SUPFAM" id="SSF55785">
    <property type="entry name" value="PYP-like sensor domain (PAS domain)"/>
    <property type="match status" value="1"/>
</dbReference>
<keyword evidence="1" id="KW-0805">Transcription regulation</keyword>
<dbReference type="InterPro" id="IPR000700">
    <property type="entry name" value="PAS-assoc_C"/>
</dbReference>
<dbReference type="SMART" id="SM00091">
    <property type="entry name" value="PAS"/>
    <property type="match status" value="1"/>
</dbReference>
<keyword evidence="8" id="KW-1185">Reference proteome</keyword>
<dbReference type="InterPro" id="IPR000014">
    <property type="entry name" value="PAS"/>
</dbReference>
<dbReference type="PROSITE" id="PS50887">
    <property type="entry name" value="GGDEF"/>
    <property type="match status" value="1"/>
</dbReference>
<dbReference type="RefSeq" id="WP_134749855.1">
    <property type="nucleotide sequence ID" value="NZ_MYFO02000007.1"/>
</dbReference>
<dbReference type="Gene3D" id="3.40.50.2300">
    <property type="match status" value="2"/>
</dbReference>
<dbReference type="PROSITE" id="PS50112">
    <property type="entry name" value="PAS"/>
    <property type="match status" value="1"/>
</dbReference>
<dbReference type="InterPro" id="IPR043128">
    <property type="entry name" value="Rev_trsase/Diguanyl_cyclase"/>
</dbReference>
<accession>A0A4Y8Q8N7</accession>
<dbReference type="Pfam" id="PF08448">
    <property type="entry name" value="PAS_4"/>
    <property type="match status" value="1"/>
</dbReference>
<dbReference type="Proteomes" id="UP000298246">
    <property type="component" value="Unassembled WGS sequence"/>
</dbReference>
<dbReference type="NCBIfam" id="TIGR00229">
    <property type="entry name" value="sensory_box"/>
    <property type="match status" value="1"/>
</dbReference>
<dbReference type="AlphaFoldDB" id="A0A4Y8Q8N7"/>
<dbReference type="InterPro" id="IPR000160">
    <property type="entry name" value="GGDEF_dom"/>
</dbReference>
<evidence type="ECO:0000313" key="8">
    <source>
        <dbReference type="Proteomes" id="UP000298246"/>
    </source>
</evidence>
<dbReference type="PANTHER" id="PTHR44757">
    <property type="entry name" value="DIGUANYLATE CYCLASE DGCP"/>
    <property type="match status" value="1"/>
</dbReference>
<organism evidence="7 8">
    <name type="scientific">Paenibacillus athensensis</name>
    <dbReference type="NCBI Taxonomy" id="1967502"/>
    <lineage>
        <taxon>Bacteria</taxon>
        <taxon>Bacillati</taxon>
        <taxon>Bacillota</taxon>
        <taxon>Bacilli</taxon>
        <taxon>Bacillales</taxon>
        <taxon>Paenibacillaceae</taxon>
        <taxon>Paenibacillus</taxon>
    </lineage>
</organism>
<dbReference type="InterPro" id="IPR029787">
    <property type="entry name" value="Nucleotide_cyclase"/>
</dbReference>
<dbReference type="SUPFAM" id="SSF55073">
    <property type="entry name" value="Nucleotide cyclase"/>
    <property type="match status" value="1"/>
</dbReference>
<dbReference type="InterPro" id="IPR052155">
    <property type="entry name" value="Biofilm_reg_signaling"/>
</dbReference>
<dbReference type="InterPro" id="IPR035965">
    <property type="entry name" value="PAS-like_dom_sf"/>
</dbReference>
<feature type="domain" description="GGDEF" evidence="6">
    <location>
        <begin position="604"/>
        <end position="733"/>
    </location>
</feature>
<feature type="domain" description="PAS" evidence="4">
    <location>
        <begin position="446"/>
        <end position="517"/>
    </location>
</feature>
<evidence type="ECO:0000313" key="7">
    <source>
        <dbReference type="EMBL" id="TFE90941.1"/>
    </source>
</evidence>
<sequence length="733" mass="82346">MRKAYKIGVISPYLDGYYFGNLMYGIHLEAQARGAQVLAIQTSPDLIEKTEYRMLLAKQPVDGWINILDGVTDTFFSELNPDNKPFVCIGRKHDAPQGTFITSDGYNGVKQLTRHLLEHGYRRIAFAGMLHRQLDIERRYQGYLAAIHEYGDAGMEAHVLEIPNNIQEGGREGAYRLLELKMPYDAIVAATDLNALGIIEVLQQAGYRIPEDIAVCGFDDINIAVTLQPPLTTVRQDIERMGRVSGQVLFEKLEGRFRGQEAVLVDTETVIRRSCGCAFDPDEARVPANERELQSFMQEISTSVYEMGIRVRYSLISVTSDRDESLQWLSSTHFHSGVLALWSRSDCRELTIKEVFGTRVPASLLGRTMLAEQFPSPEITDAYTIGEDVLTLHLLQTSDRQIGVLALVGPIEKHRITYGYDYIRTCFNLLASTMERRALAQELRRSEAKYRDYFNHTPVMIAVTDPQMRILDVNPFFLEQTGYVGEELLGRSFLQLLAPTSREAFEQTVLQELGKEQFVDNLELQLVQADGRLMEGLVNSRMIEEADQGPTHVYVTVRDITQRKQYEEQIKSYAFTDSLTGLSNRLGMDGFLQEAMRKADTLGTQIAVLFIDLDKFKQVNDTYGHEAGDRLLQHVAAALQEQVGANDLAARLGGDEFILAFPGVTGMEQARAIGHSVAQALRKPLLLQEMSLSIQASVGISLYPDDGRTAEELLKKADLAMYHVKLANQASRH</sequence>
<dbReference type="EMBL" id="MYFO01000003">
    <property type="protein sequence ID" value="TFE90941.1"/>
    <property type="molecule type" value="Genomic_DNA"/>
</dbReference>
<keyword evidence="3" id="KW-0804">Transcription</keyword>
<dbReference type="PROSITE" id="PS50113">
    <property type="entry name" value="PAC"/>
    <property type="match status" value="1"/>
</dbReference>
<protein>
    <recommendedName>
        <fullName evidence="9">Diguanylate cyclase</fullName>
    </recommendedName>
</protein>
<dbReference type="NCBIfam" id="TIGR00254">
    <property type="entry name" value="GGDEF"/>
    <property type="match status" value="1"/>
</dbReference>
<evidence type="ECO:0000256" key="1">
    <source>
        <dbReference type="ARBA" id="ARBA00023015"/>
    </source>
</evidence>
<dbReference type="PANTHER" id="PTHR44757:SF2">
    <property type="entry name" value="BIOFILM ARCHITECTURE MAINTENANCE PROTEIN MBAA"/>
    <property type="match status" value="1"/>
</dbReference>
<dbReference type="GO" id="GO:0003677">
    <property type="term" value="F:DNA binding"/>
    <property type="evidence" value="ECO:0007669"/>
    <property type="project" value="UniProtKB-KW"/>
</dbReference>
<proteinExistence type="predicted"/>
<evidence type="ECO:0008006" key="9">
    <source>
        <dbReference type="Google" id="ProtNLM"/>
    </source>
</evidence>
<dbReference type="CDD" id="cd00130">
    <property type="entry name" value="PAS"/>
    <property type="match status" value="1"/>
</dbReference>
<dbReference type="Gene3D" id="3.30.450.20">
    <property type="entry name" value="PAS domain"/>
    <property type="match status" value="1"/>
</dbReference>
<dbReference type="InterPro" id="IPR013656">
    <property type="entry name" value="PAS_4"/>
</dbReference>
<dbReference type="CDD" id="cd01949">
    <property type="entry name" value="GGDEF"/>
    <property type="match status" value="1"/>
</dbReference>
<evidence type="ECO:0000259" key="6">
    <source>
        <dbReference type="PROSITE" id="PS50887"/>
    </source>
</evidence>